<dbReference type="Proteomes" id="UP001597511">
    <property type="component" value="Unassembled WGS sequence"/>
</dbReference>
<evidence type="ECO:0000313" key="3">
    <source>
        <dbReference type="Proteomes" id="UP001597511"/>
    </source>
</evidence>
<reference evidence="3" key="1">
    <citation type="journal article" date="2019" name="Int. J. Syst. Evol. Microbiol.">
        <title>The Global Catalogue of Microorganisms (GCM) 10K type strain sequencing project: providing services to taxonomists for standard genome sequencing and annotation.</title>
        <authorList>
            <consortium name="The Broad Institute Genomics Platform"/>
            <consortium name="The Broad Institute Genome Sequencing Center for Infectious Disease"/>
            <person name="Wu L."/>
            <person name="Ma J."/>
        </authorList>
    </citation>
    <scope>NUCLEOTIDE SEQUENCE [LARGE SCALE GENOMIC DNA]</scope>
    <source>
        <strain evidence="3">KCTC 23299</strain>
    </source>
</reference>
<feature type="signal peptide" evidence="1">
    <location>
        <begin position="1"/>
        <end position="25"/>
    </location>
</feature>
<evidence type="ECO:0008006" key="4">
    <source>
        <dbReference type="Google" id="ProtNLM"/>
    </source>
</evidence>
<keyword evidence="1" id="KW-0732">Signal</keyword>
<comment type="caution">
    <text evidence="2">The sequence shown here is derived from an EMBL/GenBank/DDBJ whole genome shotgun (WGS) entry which is preliminary data.</text>
</comment>
<protein>
    <recommendedName>
        <fullName evidence="4">Phosphate-selective porin O and P</fullName>
    </recommendedName>
</protein>
<sequence length="453" mass="51235">MCKQRKYSFLLLLFCICALGIHASAQDEMEYEYDSETEVSDTKSAVQLVVLKKSYKLGDGLTLRSGNTFLNIRPTLQTLLHVNSDLDNLSKFNSGFSIPRSRITLVSNLLDKKINLVARINLPSNNQSTTTEHRSFNTTLQEAYIEYRRSLAHVFNIGLRADYIDSRETRFQGENLGFVTRSAISSSFDAIFDYGIRYKGNYRLKGKHLLRPYISLTTGDSRSALQKNFGGFKYGIRLDYLPFDRFAEGGEFYMDDLARESKPKLVVGVVYSYNDGTTSAMGTNGGRWLYGNSKQKVILPDYEKWGADYMFKYNGFYSLGSYVITRANIPSGITGEFRLNGTFNAYSSGQTPAETKNLVRSRLNLGSGLNVQAGYIFPSDIAVGARFTSLKSDEYSAAFADYNKFYNLVITKYLQKHDLKLQMQLGFDQLRQTLKTAESKGNYNIQVMTTIQL</sequence>
<dbReference type="EMBL" id="JBHUOZ010000001">
    <property type="protein sequence ID" value="MFD2919179.1"/>
    <property type="molecule type" value="Genomic_DNA"/>
</dbReference>
<accession>A0ABW6A2B2</accession>
<keyword evidence="3" id="KW-1185">Reference proteome</keyword>
<evidence type="ECO:0000256" key="1">
    <source>
        <dbReference type="SAM" id="SignalP"/>
    </source>
</evidence>
<proteinExistence type="predicted"/>
<name>A0ABW6A2B2_9BACT</name>
<organism evidence="2 3">
    <name type="scientific">Terrimonas rubra</name>
    <dbReference type="NCBI Taxonomy" id="1035890"/>
    <lineage>
        <taxon>Bacteria</taxon>
        <taxon>Pseudomonadati</taxon>
        <taxon>Bacteroidota</taxon>
        <taxon>Chitinophagia</taxon>
        <taxon>Chitinophagales</taxon>
        <taxon>Chitinophagaceae</taxon>
        <taxon>Terrimonas</taxon>
    </lineage>
</organism>
<feature type="chain" id="PRO_5047109547" description="Phosphate-selective porin O and P" evidence="1">
    <location>
        <begin position="26"/>
        <end position="453"/>
    </location>
</feature>
<evidence type="ECO:0000313" key="2">
    <source>
        <dbReference type="EMBL" id="MFD2919179.1"/>
    </source>
</evidence>
<gene>
    <name evidence="2" type="ORF">ACFS6H_05595</name>
</gene>
<dbReference type="RefSeq" id="WP_386096114.1">
    <property type="nucleotide sequence ID" value="NZ_JBHUOZ010000001.1"/>
</dbReference>